<keyword evidence="3" id="KW-1185">Reference proteome</keyword>
<proteinExistence type="predicted"/>
<evidence type="ECO:0000256" key="1">
    <source>
        <dbReference type="SAM" id="MobiDB-lite"/>
    </source>
</evidence>
<accession>A0A1X7S9Q0</accession>
<feature type="compositionally biased region" description="Basic and acidic residues" evidence="1">
    <location>
        <begin position="126"/>
        <end position="146"/>
    </location>
</feature>
<protein>
    <submittedName>
        <fullName evidence="2">Uncharacterized protein</fullName>
    </submittedName>
</protein>
<dbReference type="Proteomes" id="UP000215127">
    <property type="component" value="Chromosome 16"/>
</dbReference>
<organism evidence="2 3">
    <name type="scientific">Zymoseptoria tritici (strain ST99CH_3D7)</name>
    <dbReference type="NCBI Taxonomy" id="1276538"/>
    <lineage>
        <taxon>Eukaryota</taxon>
        <taxon>Fungi</taxon>
        <taxon>Dikarya</taxon>
        <taxon>Ascomycota</taxon>
        <taxon>Pezizomycotina</taxon>
        <taxon>Dothideomycetes</taxon>
        <taxon>Dothideomycetidae</taxon>
        <taxon>Mycosphaerellales</taxon>
        <taxon>Mycosphaerellaceae</taxon>
        <taxon>Zymoseptoria</taxon>
    </lineage>
</organism>
<feature type="region of interest" description="Disordered" evidence="1">
    <location>
        <begin position="64"/>
        <end position="165"/>
    </location>
</feature>
<feature type="compositionally biased region" description="Polar residues" evidence="1">
    <location>
        <begin position="1"/>
        <end position="18"/>
    </location>
</feature>
<evidence type="ECO:0000313" key="3">
    <source>
        <dbReference type="Proteomes" id="UP000215127"/>
    </source>
</evidence>
<feature type="compositionally biased region" description="Basic and acidic residues" evidence="1">
    <location>
        <begin position="23"/>
        <end position="42"/>
    </location>
</feature>
<dbReference type="AlphaFoldDB" id="A0A1X7S9Q0"/>
<evidence type="ECO:0000313" key="2">
    <source>
        <dbReference type="EMBL" id="SMQ56422.1"/>
    </source>
</evidence>
<reference evidence="2 3" key="1">
    <citation type="submission" date="2016-06" db="EMBL/GenBank/DDBJ databases">
        <authorList>
            <person name="Kjaerup R.B."/>
            <person name="Dalgaard T.S."/>
            <person name="Juul-Madsen H.R."/>
        </authorList>
    </citation>
    <scope>NUCLEOTIDE SEQUENCE [LARGE SCALE GENOMIC DNA]</scope>
</reference>
<name>A0A1X7S9Q0_ZYMT9</name>
<dbReference type="EMBL" id="LT853705">
    <property type="protein sequence ID" value="SMQ56422.1"/>
    <property type="molecule type" value="Genomic_DNA"/>
</dbReference>
<gene>
    <name evidence="2" type="ORF">ZT3D7_G11577</name>
</gene>
<feature type="compositionally biased region" description="Basic and acidic residues" evidence="1">
    <location>
        <begin position="77"/>
        <end position="89"/>
    </location>
</feature>
<feature type="region of interest" description="Disordered" evidence="1">
    <location>
        <begin position="1"/>
        <end position="42"/>
    </location>
</feature>
<feature type="compositionally biased region" description="Polar residues" evidence="1">
    <location>
        <begin position="91"/>
        <end position="104"/>
    </location>
</feature>
<sequence length="165" mass="17849">MTLDTGRNTSDGSSSQPSPFAKEPQDLFSHRVAEPQEGPKKELASTLDRLAKALPDNVSARLSVWGRSGDFNSTRDLVSERQKAHDHISLTRKNMSSSATNNDNNHPDDQSGSGGSSGGDQQTDVSDDKPKNEANSKEKRLTDEQVKQLTDSANAAKTKRGRPTS</sequence>